<evidence type="ECO:0000313" key="2">
    <source>
        <dbReference type="Proteomes" id="UP001302602"/>
    </source>
</evidence>
<protein>
    <submittedName>
        <fullName evidence="1">Uncharacterized protein</fullName>
    </submittedName>
</protein>
<reference evidence="1" key="1">
    <citation type="journal article" date="2023" name="Mol. Phylogenet. Evol.">
        <title>Genome-scale phylogeny and comparative genomics of the fungal order Sordariales.</title>
        <authorList>
            <person name="Hensen N."/>
            <person name="Bonometti L."/>
            <person name="Westerberg I."/>
            <person name="Brannstrom I.O."/>
            <person name="Guillou S."/>
            <person name="Cros-Aarteil S."/>
            <person name="Calhoun S."/>
            <person name="Haridas S."/>
            <person name="Kuo A."/>
            <person name="Mondo S."/>
            <person name="Pangilinan J."/>
            <person name="Riley R."/>
            <person name="LaButti K."/>
            <person name="Andreopoulos B."/>
            <person name="Lipzen A."/>
            <person name="Chen C."/>
            <person name="Yan M."/>
            <person name="Daum C."/>
            <person name="Ng V."/>
            <person name="Clum A."/>
            <person name="Steindorff A."/>
            <person name="Ohm R.A."/>
            <person name="Martin F."/>
            <person name="Silar P."/>
            <person name="Natvig D.O."/>
            <person name="Lalanne C."/>
            <person name="Gautier V."/>
            <person name="Ament-Velasquez S.L."/>
            <person name="Kruys A."/>
            <person name="Hutchinson M.I."/>
            <person name="Powell A.J."/>
            <person name="Barry K."/>
            <person name="Miller A.N."/>
            <person name="Grigoriev I.V."/>
            <person name="Debuchy R."/>
            <person name="Gladieux P."/>
            <person name="Hiltunen Thoren M."/>
            <person name="Johannesson H."/>
        </authorList>
    </citation>
    <scope>NUCLEOTIDE SEQUENCE</scope>
    <source>
        <strain evidence="1">CBS 731.68</strain>
    </source>
</reference>
<accession>A0AAN6Z807</accession>
<dbReference type="GeneID" id="87825620"/>
<reference evidence="1" key="2">
    <citation type="submission" date="2023-05" db="EMBL/GenBank/DDBJ databases">
        <authorList>
            <consortium name="Lawrence Berkeley National Laboratory"/>
            <person name="Steindorff A."/>
            <person name="Hensen N."/>
            <person name="Bonometti L."/>
            <person name="Westerberg I."/>
            <person name="Brannstrom I.O."/>
            <person name="Guillou S."/>
            <person name="Cros-Aarteil S."/>
            <person name="Calhoun S."/>
            <person name="Haridas S."/>
            <person name="Kuo A."/>
            <person name="Mondo S."/>
            <person name="Pangilinan J."/>
            <person name="Riley R."/>
            <person name="Labutti K."/>
            <person name="Andreopoulos B."/>
            <person name="Lipzen A."/>
            <person name="Chen C."/>
            <person name="Yanf M."/>
            <person name="Daum C."/>
            <person name="Ng V."/>
            <person name="Clum A."/>
            <person name="Ohm R."/>
            <person name="Martin F."/>
            <person name="Silar P."/>
            <person name="Natvig D."/>
            <person name="Lalanne C."/>
            <person name="Gautier V."/>
            <person name="Ament-Velasquez S.L."/>
            <person name="Kruys A."/>
            <person name="Hutchinson M.I."/>
            <person name="Powell A.J."/>
            <person name="Barry K."/>
            <person name="Miller A.N."/>
            <person name="Grigoriev I.V."/>
            <person name="Debuchy R."/>
            <person name="Gladieux P."/>
            <person name="Thoren M.H."/>
            <person name="Johannesson H."/>
        </authorList>
    </citation>
    <scope>NUCLEOTIDE SEQUENCE</scope>
    <source>
        <strain evidence="1">CBS 731.68</strain>
    </source>
</reference>
<name>A0AAN6Z807_9PEZI</name>
<dbReference type="Proteomes" id="UP001302602">
    <property type="component" value="Unassembled WGS sequence"/>
</dbReference>
<comment type="caution">
    <text evidence="1">The sequence shown here is derived from an EMBL/GenBank/DDBJ whole genome shotgun (WGS) entry which is preliminary data.</text>
</comment>
<gene>
    <name evidence="1" type="ORF">N657DRAFT_57199</name>
</gene>
<proteinExistence type="predicted"/>
<evidence type="ECO:0000313" key="1">
    <source>
        <dbReference type="EMBL" id="KAK4129155.1"/>
    </source>
</evidence>
<dbReference type="RefSeq" id="XP_062652926.1">
    <property type="nucleotide sequence ID" value="XM_062788850.1"/>
</dbReference>
<dbReference type="AlphaFoldDB" id="A0AAN6Z807"/>
<keyword evidence="2" id="KW-1185">Reference proteome</keyword>
<dbReference type="EMBL" id="MU853223">
    <property type="protein sequence ID" value="KAK4129155.1"/>
    <property type="molecule type" value="Genomic_DNA"/>
</dbReference>
<sequence length="113" mass="12382">MCIVQRHNCQDCPPLCSPRVLLFRAPSSVPMEKSLSCNSPHSCLPISTLSEQNCPESHLISTSPSPQRNGTTQGAATMISAFLLCALVVGEACSKRGIPEWRCDAQRWRSLRV</sequence>
<organism evidence="1 2">
    <name type="scientific">Parathielavia appendiculata</name>
    <dbReference type="NCBI Taxonomy" id="2587402"/>
    <lineage>
        <taxon>Eukaryota</taxon>
        <taxon>Fungi</taxon>
        <taxon>Dikarya</taxon>
        <taxon>Ascomycota</taxon>
        <taxon>Pezizomycotina</taxon>
        <taxon>Sordariomycetes</taxon>
        <taxon>Sordariomycetidae</taxon>
        <taxon>Sordariales</taxon>
        <taxon>Chaetomiaceae</taxon>
        <taxon>Parathielavia</taxon>
    </lineage>
</organism>